<dbReference type="OrthoDB" id="9804157at2"/>
<name>A0A316FZR0_9GAMM</name>
<proteinExistence type="predicted"/>
<comment type="caution">
    <text evidence="2">The sequence shown here is derived from an EMBL/GenBank/DDBJ whole genome shotgun (WGS) entry which is preliminary data.</text>
</comment>
<keyword evidence="3" id="KW-1185">Reference proteome</keyword>
<dbReference type="Pfam" id="PF01592">
    <property type="entry name" value="NifU_N"/>
    <property type="match status" value="1"/>
</dbReference>
<dbReference type="Proteomes" id="UP000245790">
    <property type="component" value="Unassembled WGS sequence"/>
</dbReference>
<dbReference type="InterPro" id="IPR002871">
    <property type="entry name" value="NIF_FeS_clus_asmbl_NifU_N"/>
</dbReference>
<feature type="domain" description="NIF system FeS cluster assembly NifU N-terminal" evidence="1">
    <location>
        <begin position="6"/>
        <end position="99"/>
    </location>
</feature>
<dbReference type="CDD" id="cd06664">
    <property type="entry name" value="IscU_like"/>
    <property type="match status" value="1"/>
</dbReference>
<dbReference type="RefSeq" id="WP_109762271.1">
    <property type="nucleotide sequence ID" value="NZ_QGGU01000003.1"/>
</dbReference>
<protein>
    <submittedName>
        <fullName evidence="2">FeS assembly scaffold apoprotein IscU</fullName>
    </submittedName>
</protein>
<dbReference type="EMBL" id="QGGU01000003">
    <property type="protein sequence ID" value="PWK53196.1"/>
    <property type="molecule type" value="Genomic_DNA"/>
</dbReference>
<dbReference type="SUPFAM" id="SSF82649">
    <property type="entry name" value="SufE/NifU"/>
    <property type="match status" value="1"/>
</dbReference>
<reference evidence="2 3" key="1">
    <citation type="submission" date="2018-05" db="EMBL/GenBank/DDBJ databases">
        <title>Genomic Encyclopedia of Type Strains, Phase IV (KMG-IV): sequencing the most valuable type-strain genomes for metagenomic binning, comparative biology and taxonomic classification.</title>
        <authorList>
            <person name="Goeker M."/>
        </authorList>
    </citation>
    <scope>NUCLEOTIDE SEQUENCE [LARGE SCALE GENOMIC DNA]</scope>
    <source>
        <strain evidence="2 3">DSM 25350</strain>
    </source>
</reference>
<accession>A0A316FZR0</accession>
<evidence type="ECO:0000259" key="1">
    <source>
        <dbReference type="Pfam" id="PF01592"/>
    </source>
</evidence>
<dbReference type="GO" id="GO:0005506">
    <property type="term" value="F:iron ion binding"/>
    <property type="evidence" value="ECO:0007669"/>
    <property type="project" value="InterPro"/>
</dbReference>
<evidence type="ECO:0000313" key="3">
    <source>
        <dbReference type="Proteomes" id="UP000245790"/>
    </source>
</evidence>
<gene>
    <name evidence="2" type="ORF">C8D97_10319</name>
</gene>
<sequence>MEHQLYNEQLKQHNRHPVGWTEQLNADYLSTQENHFCGDEITLGINITSASDLVSTKIALLEFSGECCAICRASASIMCQSLEQKTLTEVKRTIGQFNDALQNQVDFPSELSALSLIKQYPVRAQCARLPWQALQNILKSIQPQLEPQFQQQLGVNNA</sequence>
<dbReference type="GO" id="GO:0051536">
    <property type="term" value="F:iron-sulfur cluster binding"/>
    <property type="evidence" value="ECO:0007669"/>
    <property type="project" value="InterPro"/>
</dbReference>
<dbReference type="GO" id="GO:0016226">
    <property type="term" value="P:iron-sulfur cluster assembly"/>
    <property type="evidence" value="ECO:0007669"/>
    <property type="project" value="InterPro"/>
</dbReference>
<organism evidence="2 3">
    <name type="scientific">Pleionea mediterranea</name>
    <dbReference type="NCBI Taxonomy" id="523701"/>
    <lineage>
        <taxon>Bacteria</taxon>
        <taxon>Pseudomonadati</taxon>
        <taxon>Pseudomonadota</taxon>
        <taxon>Gammaproteobacteria</taxon>
        <taxon>Oceanospirillales</taxon>
        <taxon>Pleioneaceae</taxon>
        <taxon>Pleionea</taxon>
    </lineage>
</organism>
<evidence type="ECO:0000313" key="2">
    <source>
        <dbReference type="EMBL" id="PWK53196.1"/>
    </source>
</evidence>
<dbReference type="Gene3D" id="3.90.1010.10">
    <property type="match status" value="1"/>
</dbReference>
<dbReference type="AlphaFoldDB" id="A0A316FZR0"/>